<keyword evidence="1" id="KW-0732">Signal</keyword>
<name>A0A6C0NEJ3_ENTCL</name>
<accession>A0A6C0NEJ3</accession>
<feature type="signal peptide" evidence="1">
    <location>
        <begin position="1"/>
        <end position="21"/>
    </location>
</feature>
<sequence>MKFKIVSCLLCLLMPATYVLADSQIYLSADIHVEQNNNMLNSKVGYFKSKDEKTKFIRITNETVITPLMLTFPDIDFSIAAKNGHGTIASIGKNFVWVEPGSDVVLRINEGVKFYDFIPVVYMVGKKKPKVLTVVTGKGINAAKESIIITYKDSPEFIRITNNDVVNSVSNFDEVSKIKSGFSNVKVSRFTSINLDKEVYIISRNGMLGGSQYFTKNLIAYPNENLIIKATGVTHVKK</sequence>
<evidence type="ECO:0000313" key="2">
    <source>
        <dbReference type="EMBL" id="QHW11339.1"/>
    </source>
</evidence>
<dbReference type="AlphaFoldDB" id="A0A6C0NEJ3"/>
<evidence type="ECO:0000256" key="1">
    <source>
        <dbReference type="SAM" id="SignalP"/>
    </source>
</evidence>
<dbReference type="EMBL" id="MN598004">
    <property type="protein sequence ID" value="QHW11339.1"/>
    <property type="molecule type" value="Genomic_DNA"/>
</dbReference>
<geneLocation type="plasmid" evidence="2">
    <name>pNDM-1-EC12</name>
</geneLocation>
<feature type="chain" id="PRO_5025488260" evidence="1">
    <location>
        <begin position="22"/>
        <end position="238"/>
    </location>
</feature>
<protein>
    <submittedName>
        <fullName evidence="2">Uncharacterized protein</fullName>
    </submittedName>
</protein>
<reference evidence="2" key="1">
    <citation type="submission" date="2019-10" db="EMBL/GenBank/DDBJ databases">
        <title>Characterization of a blaNDM-1-carrying IncHI5 plasmid from Enterobacter cloacae of food animal origin.</title>
        <authorList>
            <person name="Zhu Y."/>
            <person name="Schwarz S."/>
            <person name="Liu W."/>
            <person name="Liu S."/>
            <person name="Zhang W."/>
        </authorList>
    </citation>
    <scope>NUCLEOTIDE SEQUENCE</scope>
    <source>
        <strain evidence="2">EC12</strain>
        <plasmid evidence="2">pNDM-1-EC12</plasmid>
    </source>
</reference>
<organism evidence="2">
    <name type="scientific">Enterobacter cloacae</name>
    <dbReference type="NCBI Taxonomy" id="550"/>
    <lineage>
        <taxon>Bacteria</taxon>
        <taxon>Pseudomonadati</taxon>
        <taxon>Pseudomonadota</taxon>
        <taxon>Gammaproteobacteria</taxon>
        <taxon>Enterobacterales</taxon>
        <taxon>Enterobacteriaceae</taxon>
        <taxon>Enterobacter</taxon>
        <taxon>Enterobacter cloacae complex</taxon>
    </lineage>
</organism>
<keyword evidence="2" id="KW-0614">Plasmid</keyword>
<proteinExistence type="predicted"/>